<feature type="domain" description="Sushi" evidence="5">
    <location>
        <begin position="962"/>
        <end position="1020"/>
    </location>
</feature>
<dbReference type="Ensembl" id="ENSACCT00020012647.1">
    <property type="protein sequence ID" value="ENSACCP00020012097.1"/>
    <property type="gene ID" value="ENSACCG00020008335.1"/>
</dbReference>
<feature type="domain" description="Sushi" evidence="5">
    <location>
        <begin position="713"/>
        <end position="771"/>
    </location>
</feature>
<dbReference type="SUPFAM" id="SSF57535">
    <property type="entry name" value="Complement control module/SCR domain"/>
    <property type="match status" value="19"/>
</dbReference>
<dbReference type="SMART" id="SM00032">
    <property type="entry name" value="CCP"/>
    <property type="match status" value="20"/>
</dbReference>
<feature type="domain" description="Sushi" evidence="5">
    <location>
        <begin position="103"/>
        <end position="163"/>
    </location>
</feature>
<dbReference type="Gene3D" id="2.10.70.10">
    <property type="entry name" value="Complement Module, domain 1"/>
    <property type="match status" value="21"/>
</dbReference>
<evidence type="ECO:0000256" key="4">
    <source>
        <dbReference type="PROSITE-ProRule" id="PRU00302"/>
    </source>
</evidence>
<keyword evidence="2" id="KW-0732">Signal</keyword>
<dbReference type="PANTHER" id="PTHR45785">
    <property type="entry name" value="COMPLEMENT FACTOR H-RELATED"/>
    <property type="match status" value="1"/>
</dbReference>
<evidence type="ECO:0000259" key="5">
    <source>
        <dbReference type="PROSITE" id="PS50923"/>
    </source>
</evidence>
<dbReference type="InterPro" id="IPR000436">
    <property type="entry name" value="Sushi_SCR_CCP_dom"/>
</dbReference>
<feature type="disulfide bond" evidence="4">
    <location>
        <begin position="1023"/>
        <end position="1066"/>
    </location>
</feature>
<feature type="domain" description="Sushi" evidence="5">
    <location>
        <begin position="1080"/>
        <end position="1138"/>
    </location>
</feature>
<feature type="disulfide bond" evidence="4">
    <location>
        <begin position="199"/>
        <end position="226"/>
    </location>
</feature>
<feature type="domain" description="Sushi" evidence="5">
    <location>
        <begin position="652"/>
        <end position="710"/>
    </location>
</feature>
<dbReference type="FunFam" id="2.10.70.10:FF:000060">
    <property type="entry name" value="Complement inhibitory factor H"/>
    <property type="match status" value="1"/>
</dbReference>
<keyword evidence="1 4" id="KW-0768">Sushi</keyword>
<dbReference type="Pfam" id="PF00084">
    <property type="entry name" value="Sushi"/>
    <property type="match status" value="18"/>
</dbReference>
<keyword evidence="3 4" id="KW-1015">Disulfide bond</keyword>
<dbReference type="CDD" id="cd00033">
    <property type="entry name" value="CCP"/>
    <property type="match status" value="14"/>
</dbReference>
<feature type="disulfide bond" evidence="4">
    <location>
        <begin position="134"/>
        <end position="161"/>
    </location>
</feature>
<feature type="domain" description="Sushi" evidence="5">
    <location>
        <begin position="835"/>
        <end position="892"/>
    </location>
</feature>
<accession>A0A663EIF8</accession>
<evidence type="ECO:0000256" key="3">
    <source>
        <dbReference type="ARBA" id="ARBA00023157"/>
    </source>
</evidence>
<feature type="disulfide bond" evidence="4">
    <location>
        <begin position="1082"/>
        <end position="1125"/>
    </location>
</feature>
<dbReference type="PROSITE" id="PS50923">
    <property type="entry name" value="SUSHI"/>
    <property type="match status" value="16"/>
</dbReference>
<name>A0A663EIF8_AQUCH</name>
<feature type="domain" description="Sushi" evidence="5">
    <location>
        <begin position="1141"/>
        <end position="1199"/>
    </location>
</feature>
<feature type="domain" description="Sushi" evidence="5">
    <location>
        <begin position="1021"/>
        <end position="1079"/>
    </location>
</feature>
<organism evidence="6 7">
    <name type="scientific">Aquila chrysaetos chrysaetos</name>
    <dbReference type="NCBI Taxonomy" id="223781"/>
    <lineage>
        <taxon>Eukaryota</taxon>
        <taxon>Metazoa</taxon>
        <taxon>Chordata</taxon>
        <taxon>Craniata</taxon>
        <taxon>Vertebrata</taxon>
        <taxon>Euteleostomi</taxon>
        <taxon>Archelosauria</taxon>
        <taxon>Archosauria</taxon>
        <taxon>Dinosauria</taxon>
        <taxon>Saurischia</taxon>
        <taxon>Theropoda</taxon>
        <taxon>Coelurosauria</taxon>
        <taxon>Aves</taxon>
        <taxon>Neognathae</taxon>
        <taxon>Neoaves</taxon>
        <taxon>Telluraves</taxon>
        <taxon>Accipitrimorphae</taxon>
        <taxon>Accipitriformes</taxon>
        <taxon>Accipitridae</taxon>
        <taxon>Accipitrinae</taxon>
        <taxon>Aquila</taxon>
    </lineage>
</organism>
<protein>
    <submittedName>
        <fullName evidence="6">Complement factor H</fullName>
    </submittedName>
</protein>
<reference evidence="6" key="1">
    <citation type="submission" date="2025-08" db="UniProtKB">
        <authorList>
            <consortium name="Ensembl"/>
        </authorList>
    </citation>
    <scope>IDENTIFICATION</scope>
</reference>
<dbReference type="InterPro" id="IPR035976">
    <property type="entry name" value="Sushi/SCR/CCP_sf"/>
</dbReference>
<keyword evidence="7" id="KW-1185">Reference proteome</keyword>
<feature type="disulfide bond" evidence="4">
    <location>
        <begin position="1143"/>
        <end position="1186"/>
    </location>
</feature>
<feature type="disulfide bond" evidence="4">
    <location>
        <begin position="414"/>
        <end position="457"/>
    </location>
</feature>
<evidence type="ECO:0000256" key="1">
    <source>
        <dbReference type="ARBA" id="ARBA00022659"/>
    </source>
</evidence>
<feature type="domain" description="Sushi" evidence="5">
    <location>
        <begin position="531"/>
        <end position="591"/>
    </location>
</feature>
<feature type="domain" description="Sushi" evidence="5">
    <location>
        <begin position="164"/>
        <end position="228"/>
    </location>
</feature>
<dbReference type="PANTHER" id="PTHR45785:SF7">
    <property type="entry name" value="COMPLEMENT FACTOR H"/>
    <property type="match status" value="1"/>
</dbReference>
<feature type="disulfide bond" evidence="4">
    <location>
        <begin position="964"/>
        <end position="1007"/>
    </location>
</feature>
<feature type="disulfide bond" evidence="4">
    <location>
        <begin position="654"/>
        <end position="697"/>
    </location>
</feature>
<comment type="caution">
    <text evidence="4">Lacks conserved residue(s) required for the propagation of feature annotation.</text>
</comment>
<dbReference type="InParanoid" id="A0A663EIF8"/>
<dbReference type="GeneTree" id="ENSGT00940000154386"/>
<reference evidence="6" key="2">
    <citation type="submission" date="2025-09" db="UniProtKB">
        <authorList>
            <consortium name="Ensembl"/>
        </authorList>
    </citation>
    <scope>IDENTIFICATION</scope>
</reference>
<sequence>MFTHWHQNLCLGQAEHPPFGGYSASSLHPARAVTVWGATACEEPPPRRVKEVPTERWDKPPYPHGTQVTYRCRPGYIKLGRIVFECADGAWKQHLPGAECRNKPCGHPGDTEFGSFELISGSEFVFGARVEYRCNEGYRMLSQRNYRECQADGWSNDIPHCEVAKCLPVQAPVNGRIIMTGAFELGREYSFGQVVNFECNAKYKLVGSKEIICSSNGKWNSDVPQCQEIICDVPEILHGYVHSPKASYKESEQLQFACNEGYRYGERAGVQCTESGWNPTPYCTEIVCSPPRIPNGNFRPQEDNYIVGDIITIQCNPGYHFKTLTGKSTAECTKNGWVPDPGCVQKPCDYPAIENGKLSERLEYYKNYYFPMSFGQHADYHCIRGYTTPSGEYWVRMVCSERGWYPEPKCLKKCHVRQLENGYFSYGQKNVYKEGERVKYVCSDDYYTEHKDGQVTCTKDDWSPPPRCIRKKKCQNINIDNGYLTLGKKIFRLQEKVTYNCHTGFLTPEGQETGVIQCQENGWTPPPKCIKSCKTPPVDILNYHANKTMFMPEDIIEYACLEGYQAADNMPTGTTRCGINGEWNPTPQCLAIECEMLTLPNGDFSPKEGKYHSGDVVKFTCANNYIRVGPASTQCYYFGWFPSPPVCKVNARGCGPPPVITNGNMAGGSVEQYQHGDREHYECNVEFKLVGSKEIECVDGQWSSPPSCIEDKMPCGSPSSIPNVVLHQEDQTQFSHGDEVICGCKQGSGNSEEMKIKCLNGEWKPLPLCADPSPQCVLPVNVELVHNGHLPKPRRETRFHGVIHYICTSADKSIKQATCVSGKWSPEIECTAEESTCPPPPQLPGAQQITVGRNYKHGSKIAFSCLKNFQLIGVNEITCIEGKWQSPPYCVERPCLPPQPIECADVPRLENRNAKIKKEGKTIYLAGAIVKYVSRSGYVLDGPSEITCSMGNWTSAPTCLEMPCGSVPKVANAQIEGRNKEIYEPGETIRYQCDAGFLTVGSPEIICREGNWTAPPFCEDVSCGAAPEIPNAYITSAQQERYLPGARVQYECERNFQLMGGNYVTCTNGEWSQAPTCRDVTCEPPPEIAGGKVQGVKKSRYLPAESARYQCWQGFEMTGTATVTCRNGTWTVLPKCKGKGGKCGPPPVIENGDLLSFPMQEYRQGTTLEYKCPSLYVLEGSRYITCTDGQWTSPPVCLVACTASEEDMGRNNIELKWIIGRRKLYSRSGDFIEFRCKIGYLADPASSPFRAQCVEGTLEYPRCKPGKNCTVHARIMERNNIQLQSSSRLSSSTYRSGEYVFFECRWFHRQVSRPECFRAECLDGVIKYPSCECKCSVPRTQGGCRRQAWSSRLFPFLLFMLQDCLDK</sequence>
<evidence type="ECO:0000313" key="6">
    <source>
        <dbReference type="Ensembl" id="ENSACCP00020012097.1"/>
    </source>
</evidence>
<feature type="disulfide bond" evidence="4">
    <location>
        <begin position="715"/>
        <end position="758"/>
    </location>
</feature>
<feature type="domain" description="Sushi" evidence="5">
    <location>
        <begin position="412"/>
        <end position="470"/>
    </location>
</feature>
<evidence type="ECO:0000256" key="2">
    <source>
        <dbReference type="ARBA" id="ARBA00022729"/>
    </source>
</evidence>
<proteinExistence type="predicted"/>
<feature type="domain" description="Sushi" evidence="5">
    <location>
        <begin position="286"/>
        <end position="345"/>
    </location>
</feature>
<dbReference type="InterPro" id="IPR051503">
    <property type="entry name" value="ComplSys_Reg/VirEntry_Med"/>
</dbReference>
<feature type="domain" description="Sushi" evidence="5">
    <location>
        <begin position="901"/>
        <end position="961"/>
    </location>
</feature>
<feature type="domain" description="Sushi" evidence="5">
    <location>
        <begin position="592"/>
        <end position="649"/>
    </location>
</feature>
<dbReference type="Proteomes" id="UP000472275">
    <property type="component" value="Chromosome 12"/>
</dbReference>
<feature type="domain" description="Sushi" evidence="5">
    <location>
        <begin position="39"/>
        <end position="102"/>
    </location>
</feature>
<dbReference type="FunFam" id="2.10.70.10:FF:000026">
    <property type="entry name" value="Complement inhibitory factor H"/>
    <property type="match status" value="2"/>
</dbReference>
<feature type="domain" description="Sushi" evidence="5">
    <location>
        <begin position="229"/>
        <end position="285"/>
    </location>
</feature>
<evidence type="ECO:0000313" key="7">
    <source>
        <dbReference type="Proteomes" id="UP000472275"/>
    </source>
</evidence>
<gene>
    <name evidence="6" type="primary">CFH</name>
</gene>